<protein>
    <submittedName>
        <fullName evidence="2">HD-GYP domain-containing protein</fullName>
    </submittedName>
</protein>
<evidence type="ECO:0000313" key="3">
    <source>
        <dbReference type="Proteomes" id="UP000790580"/>
    </source>
</evidence>
<name>A0ABS6JV57_9BACI</name>
<dbReference type="InterPro" id="IPR003607">
    <property type="entry name" value="HD/PDEase_dom"/>
</dbReference>
<keyword evidence="3" id="KW-1185">Reference proteome</keyword>
<dbReference type="InterPro" id="IPR037522">
    <property type="entry name" value="HD_GYP_dom"/>
</dbReference>
<gene>
    <name evidence="2" type="ORF">KS407_12675</name>
</gene>
<dbReference type="EMBL" id="JAHQCR010000051">
    <property type="protein sequence ID" value="MBU9722290.1"/>
    <property type="molecule type" value="Genomic_DNA"/>
</dbReference>
<dbReference type="PROSITE" id="PS51832">
    <property type="entry name" value="HD_GYP"/>
    <property type="match status" value="1"/>
</dbReference>
<dbReference type="RefSeq" id="WP_088077396.1">
    <property type="nucleotide sequence ID" value="NZ_JAHQCR010000051.1"/>
</dbReference>
<evidence type="ECO:0000313" key="2">
    <source>
        <dbReference type="EMBL" id="MBU9722290.1"/>
    </source>
</evidence>
<feature type="domain" description="HD-GYP" evidence="1">
    <location>
        <begin position="123"/>
        <end position="319"/>
    </location>
</feature>
<sequence>MMVNTYHLIPGCIIKDDIYKSTNSPLIRKNTVVTKEILDVLHIFMIPSVNVEATLENGSLFKPKEVKSDNEHLITQTNYRPERSTFIDQYLTSVKQYKRLFKQWQGGSKVEAYTIRSIFLPLYKHTPTKKELMQLHTLGTKADYIYFHSVAVSVYSFMLGKKLNLKNGEIIQLGLSALLADCGMAKVPFNVFEKPSPLSVEQYKEVKKHPLQGYRMLENIPGFSKAALLGVLQHHEREDGSGYPIKLKGDKIHTYAKIIAICDIYHAMISERLYCKKKSPYKVMEDLLKSHFGKIDHVILNKFLNMVVDLSIGKKVRLNNGAIGEIIFVEEIEPLRPMVKLEDENLLSLKSHPEFYIDSIV</sequence>
<dbReference type="Proteomes" id="UP000790580">
    <property type="component" value="Unassembled WGS sequence"/>
</dbReference>
<dbReference type="Gene3D" id="1.10.3210.10">
    <property type="entry name" value="Hypothetical protein af1432"/>
    <property type="match status" value="1"/>
</dbReference>
<dbReference type="SMART" id="SM00471">
    <property type="entry name" value="HDc"/>
    <property type="match status" value="1"/>
</dbReference>
<dbReference type="PANTHER" id="PTHR43155">
    <property type="entry name" value="CYCLIC DI-GMP PHOSPHODIESTERASE PA4108-RELATED"/>
    <property type="match status" value="1"/>
</dbReference>
<dbReference type="SUPFAM" id="SSF109604">
    <property type="entry name" value="HD-domain/PDEase-like"/>
    <property type="match status" value="1"/>
</dbReference>
<dbReference type="PANTHER" id="PTHR43155:SF2">
    <property type="entry name" value="CYCLIC DI-GMP PHOSPHODIESTERASE PA4108"/>
    <property type="match status" value="1"/>
</dbReference>
<comment type="caution">
    <text evidence="2">The sequence shown here is derived from an EMBL/GenBank/DDBJ whole genome shotgun (WGS) entry which is preliminary data.</text>
</comment>
<evidence type="ECO:0000259" key="1">
    <source>
        <dbReference type="PROSITE" id="PS51832"/>
    </source>
</evidence>
<accession>A0ABS6JV57</accession>
<dbReference type="Pfam" id="PF13487">
    <property type="entry name" value="HD_5"/>
    <property type="match status" value="1"/>
</dbReference>
<proteinExistence type="predicted"/>
<organism evidence="2 3">
    <name type="scientific">Evansella alkalicola</name>
    <dbReference type="NCBI Taxonomy" id="745819"/>
    <lineage>
        <taxon>Bacteria</taxon>
        <taxon>Bacillati</taxon>
        <taxon>Bacillota</taxon>
        <taxon>Bacilli</taxon>
        <taxon>Bacillales</taxon>
        <taxon>Bacillaceae</taxon>
        <taxon>Evansella</taxon>
    </lineage>
</organism>
<reference evidence="2 3" key="1">
    <citation type="submission" date="2021-06" db="EMBL/GenBank/DDBJ databases">
        <title>Bacillus sp. RD4P76, an endophyte from a halophyte.</title>
        <authorList>
            <person name="Sun J.-Q."/>
        </authorList>
    </citation>
    <scope>NUCLEOTIDE SEQUENCE [LARGE SCALE GENOMIC DNA]</scope>
    <source>
        <strain evidence="2 3">JCM 17098</strain>
    </source>
</reference>
<dbReference type="CDD" id="cd00077">
    <property type="entry name" value="HDc"/>
    <property type="match status" value="1"/>
</dbReference>